<dbReference type="GO" id="GO:0003677">
    <property type="term" value="F:DNA binding"/>
    <property type="evidence" value="ECO:0007669"/>
    <property type="project" value="UniProtKB-KW"/>
</dbReference>
<dbReference type="EMBL" id="QYUO01000001">
    <property type="protein sequence ID" value="RJF97656.1"/>
    <property type="molecule type" value="Genomic_DNA"/>
</dbReference>
<dbReference type="InterPro" id="IPR010998">
    <property type="entry name" value="Integrase_recombinase_N"/>
</dbReference>
<evidence type="ECO:0000259" key="2">
    <source>
        <dbReference type="Pfam" id="PF22022"/>
    </source>
</evidence>
<accession>A0A3A3FNS5</accession>
<feature type="domain" description="Phage integrase central" evidence="2">
    <location>
        <begin position="3"/>
        <end position="60"/>
    </location>
</feature>
<dbReference type="Gene3D" id="1.10.150.130">
    <property type="match status" value="1"/>
</dbReference>
<dbReference type="Proteomes" id="UP000265955">
    <property type="component" value="Unassembled WGS sequence"/>
</dbReference>
<gene>
    <name evidence="3" type="ORF">D3871_03295</name>
</gene>
<dbReference type="Pfam" id="PF22022">
    <property type="entry name" value="Phage_int_M"/>
    <property type="match status" value="1"/>
</dbReference>
<protein>
    <recommendedName>
        <fullName evidence="2">Phage integrase central domain-containing protein</fullName>
    </recommendedName>
</protein>
<organism evidence="3 4">
    <name type="scientific">Noviherbaspirillum saxi</name>
    <dbReference type="NCBI Taxonomy" id="2320863"/>
    <lineage>
        <taxon>Bacteria</taxon>
        <taxon>Pseudomonadati</taxon>
        <taxon>Pseudomonadota</taxon>
        <taxon>Betaproteobacteria</taxon>
        <taxon>Burkholderiales</taxon>
        <taxon>Oxalobacteraceae</taxon>
        <taxon>Noviherbaspirillum</taxon>
    </lineage>
</organism>
<reference evidence="4" key="1">
    <citation type="submission" date="2018-09" db="EMBL/GenBank/DDBJ databases">
        <authorList>
            <person name="Zhu H."/>
        </authorList>
    </citation>
    <scope>NUCLEOTIDE SEQUENCE [LARGE SCALE GENOMIC DNA]</scope>
    <source>
        <strain evidence="4">K1R23-30</strain>
    </source>
</reference>
<keyword evidence="1" id="KW-0238">DNA-binding</keyword>
<evidence type="ECO:0000256" key="1">
    <source>
        <dbReference type="ARBA" id="ARBA00023125"/>
    </source>
</evidence>
<evidence type="ECO:0000313" key="4">
    <source>
        <dbReference type="Proteomes" id="UP000265955"/>
    </source>
</evidence>
<proteinExistence type="predicted"/>
<sequence length="84" mass="9639">MDREWLALKDWEEVTKAPRLNMLQRVVFPKIGGLPVKRMTLVHALDVLNATSVRGRSKEAAFLLWLMECEWNRLSSGAGYVDHS</sequence>
<evidence type="ECO:0000313" key="3">
    <source>
        <dbReference type="EMBL" id="RJF97656.1"/>
    </source>
</evidence>
<dbReference type="InterPro" id="IPR053876">
    <property type="entry name" value="Phage_int_M"/>
</dbReference>
<dbReference type="AlphaFoldDB" id="A0A3A3FNS5"/>
<comment type="caution">
    <text evidence="3">The sequence shown here is derived from an EMBL/GenBank/DDBJ whole genome shotgun (WGS) entry which is preliminary data.</text>
</comment>
<keyword evidence="4" id="KW-1185">Reference proteome</keyword>
<name>A0A3A3FNS5_9BURK</name>